<organism evidence="2 3">
    <name type="scientific">Paenalkalicoccus suaedae</name>
    <dbReference type="NCBI Taxonomy" id="2592382"/>
    <lineage>
        <taxon>Bacteria</taxon>
        <taxon>Bacillati</taxon>
        <taxon>Bacillota</taxon>
        <taxon>Bacilli</taxon>
        <taxon>Bacillales</taxon>
        <taxon>Bacillaceae</taxon>
        <taxon>Paenalkalicoccus</taxon>
    </lineage>
</organism>
<dbReference type="GeneID" id="39574268"/>
<evidence type="ECO:0000256" key="1">
    <source>
        <dbReference type="SAM" id="MobiDB-lite"/>
    </source>
</evidence>
<feature type="compositionally biased region" description="Basic and acidic residues" evidence="1">
    <location>
        <begin position="131"/>
        <end position="147"/>
    </location>
</feature>
<sequence length="147" mass="16871">MAKVKKHLTFSGPTESPYGIAYIEKEMKAKNCSKMNETIELIFAEHDEMKARLSEQDALVEKIFQRFKKTLDVIRVRAGHTDKNAQINLELWNAFLMANPLPVTVLTDQHTSESVSMAKEKVSNDIATFKQRKDEQKAKQEMQKGEK</sequence>
<gene>
    <name evidence="2" type="ORF">FLK61_00145</name>
</gene>
<dbReference type="KEGG" id="psua:FLK61_00145"/>
<feature type="region of interest" description="Disordered" evidence="1">
    <location>
        <begin position="126"/>
        <end position="147"/>
    </location>
</feature>
<accession>A0A856M7M6</accession>
<dbReference type="AlphaFoldDB" id="A0A856M7M6"/>
<keyword evidence="2" id="KW-0614">Plasmid</keyword>
<evidence type="ECO:0000313" key="2">
    <source>
        <dbReference type="EMBL" id="QDK92260.1"/>
    </source>
</evidence>
<dbReference type="Proteomes" id="UP000318138">
    <property type="component" value="Plasmid unnamed1"/>
</dbReference>
<reference evidence="2 3" key="1">
    <citation type="submission" date="2019-07" db="EMBL/GenBank/DDBJ databases">
        <title>Bacillus alkalisoli sp. nov. isolated from saline soil.</title>
        <authorList>
            <person name="Sun J.-Q."/>
            <person name="Xu L."/>
        </authorList>
    </citation>
    <scope>NUCLEOTIDE SEQUENCE [LARGE SCALE GENOMIC DNA]</scope>
    <source>
        <strain evidence="2 3">M4U3P1</strain>
        <plasmid evidence="2 3">unnamed1</plasmid>
    </source>
</reference>
<geneLocation type="plasmid" evidence="2 3">
    <name>unnamed1</name>
</geneLocation>
<dbReference type="SMR" id="A0A856M7M6"/>
<name>A0A856M7M6_9BACI</name>
<proteinExistence type="predicted"/>
<dbReference type="RefSeq" id="WP_013603220.1">
    <property type="nucleotide sequence ID" value="NZ_CP041370.1"/>
</dbReference>
<dbReference type="EMBL" id="CP041370">
    <property type="protein sequence ID" value="QDK92260.1"/>
    <property type="molecule type" value="Genomic_DNA"/>
</dbReference>
<evidence type="ECO:0000313" key="3">
    <source>
        <dbReference type="Proteomes" id="UP000318138"/>
    </source>
</evidence>
<keyword evidence="3" id="KW-1185">Reference proteome</keyword>
<protein>
    <submittedName>
        <fullName evidence="2">Uncharacterized protein</fullName>
    </submittedName>
</protein>